<keyword evidence="1" id="KW-0805">Transcription regulation</keyword>
<dbReference type="PANTHER" id="PTHR43537:SF5">
    <property type="entry name" value="UXU OPERON TRANSCRIPTIONAL REGULATOR"/>
    <property type="match status" value="1"/>
</dbReference>
<evidence type="ECO:0000256" key="1">
    <source>
        <dbReference type="ARBA" id="ARBA00023015"/>
    </source>
</evidence>
<dbReference type="Proteomes" id="UP000595823">
    <property type="component" value="Chromosome"/>
</dbReference>
<dbReference type="GO" id="GO:0003677">
    <property type="term" value="F:DNA binding"/>
    <property type="evidence" value="ECO:0007669"/>
    <property type="project" value="UniProtKB-KW"/>
</dbReference>
<proteinExistence type="predicted"/>
<protein>
    <submittedName>
        <fullName evidence="5">FadR family transcriptional regulator</fullName>
    </submittedName>
</protein>
<dbReference type="InterPro" id="IPR036388">
    <property type="entry name" value="WH-like_DNA-bd_sf"/>
</dbReference>
<dbReference type="EMBL" id="CP054705">
    <property type="protein sequence ID" value="QQK77723.1"/>
    <property type="molecule type" value="Genomic_DNA"/>
</dbReference>
<dbReference type="InterPro" id="IPR011711">
    <property type="entry name" value="GntR_C"/>
</dbReference>
<evidence type="ECO:0000313" key="5">
    <source>
        <dbReference type="EMBL" id="QQK77723.1"/>
    </source>
</evidence>
<dbReference type="InterPro" id="IPR036390">
    <property type="entry name" value="WH_DNA-bd_sf"/>
</dbReference>
<accession>A0A7T6Z6J4</accession>
<dbReference type="Gene3D" id="1.20.120.530">
    <property type="entry name" value="GntR ligand-binding domain-like"/>
    <property type="match status" value="1"/>
</dbReference>
<dbReference type="SMART" id="SM00895">
    <property type="entry name" value="FCD"/>
    <property type="match status" value="1"/>
</dbReference>
<dbReference type="KEGG" id="scia:HUG15_20475"/>
<feature type="domain" description="HTH gntR-type" evidence="4">
    <location>
        <begin position="9"/>
        <end position="77"/>
    </location>
</feature>
<dbReference type="InterPro" id="IPR008920">
    <property type="entry name" value="TF_FadR/GntR_C"/>
</dbReference>
<dbReference type="AlphaFoldDB" id="A0A7T6Z6J4"/>
<reference evidence="5 6" key="1">
    <citation type="submission" date="2020-06" db="EMBL/GenBank/DDBJ databases">
        <title>Genomic analysis of Salicibibacter sp. NKC5-3.</title>
        <authorList>
            <person name="Oh Y.J."/>
        </authorList>
    </citation>
    <scope>NUCLEOTIDE SEQUENCE [LARGE SCALE GENOMIC DNA]</scope>
    <source>
        <strain evidence="5 6">NKC5-3</strain>
    </source>
</reference>
<dbReference type="Pfam" id="PF07729">
    <property type="entry name" value="FCD"/>
    <property type="match status" value="1"/>
</dbReference>
<keyword evidence="6" id="KW-1185">Reference proteome</keyword>
<evidence type="ECO:0000256" key="3">
    <source>
        <dbReference type="ARBA" id="ARBA00023163"/>
    </source>
</evidence>
<evidence type="ECO:0000313" key="6">
    <source>
        <dbReference type="Proteomes" id="UP000595823"/>
    </source>
</evidence>
<dbReference type="PANTHER" id="PTHR43537">
    <property type="entry name" value="TRANSCRIPTIONAL REGULATOR, GNTR FAMILY"/>
    <property type="match status" value="1"/>
</dbReference>
<evidence type="ECO:0000259" key="4">
    <source>
        <dbReference type="PROSITE" id="PS50949"/>
    </source>
</evidence>
<organism evidence="5 6">
    <name type="scientific">Salicibibacter cibarius</name>
    <dbReference type="NCBI Taxonomy" id="2743000"/>
    <lineage>
        <taxon>Bacteria</taxon>
        <taxon>Bacillati</taxon>
        <taxon>Bacillota</taxon>
        <taxon>Bacilli</taxon>
        <taxon>Bacillales</taxon>
        <taxon>Bacillaceae</taxon>
        <taxon>Salicibibacter</taxon>
    </lineage>
</organism>
<dbReference type="CDD" id="cd07377">
    <property type="entry name" value="WHTH_GntR"/>
    <property type="match status" value="1"/>
</dbReference>
<gene>
    <name evidence="5" type="ORF">HUG15_20475</name>
</gene>
<dbReference type="RefSeq" id="WP_200125342.1">
    <property type="nucleotide sequence ID" value="NZ_CP054705.1"/>
</dbReference>
<dbReference type="SUPFAM" id="SSF46785">
    <property type="entry name" value="Winged helix' DNA-binding domain"/>
    <property type="match status" value="1"/>
</dbReference>
<dbReference type="InterPro" id="IPR000524">
    <property type="entry name" value="Tscrpt_reg_HTH_GntR"/>
</dbReference>
<dbReference type="SMART" id="SM00345">
    <property type="entry name" value="HTH_GNTR"/>
    <property type="match status" value="1"/>
</dbReference>
<sequence>MDVQKVKHHRVYEEVVKQLENMIFEGNLSPGDLLPTERKLAEDFGISRSTLREAYRILEREGIVETKPGGGRYISHRLDDYRDWNQLFEEIETATIMDLLVAREVFETGIVERAARVATEEDVAAIKAALDEWGKDQSTEMKENSSDRNFHLTIAKATKNYVLVSFIDLQMDLIKKTIKKLGHLPNRRNEIYEEHKAIYQAIKNHDPEQAKSALLHHLGNVKSNLENKG</sequence>
<evidence type="ECO:0000256" key="2">
    <source>
        <dbReference type="ARBA" id="ARBA00023125"/>
    </source>
</evidence>
<dbReference type="PRINTS" id="PR00035">
    <property type="entry name" value="HTHGNTR"/>
</dbReference>
<dbReference type="Pfam" id="PF00392">
    <property type="entry name" value="GntR"/>
    <property type="match status" value="1"/>
</dbReference>
<name>A0A7T6Z6J4_9BACI</name>
<dbReference type="GO" id="GO:0003700">
    <property type="term" value="F:DNA-binding transcription factor activity"/>
    <property type="evidence" value="ECO:0007669"/>
    <property type="project" value="InterPro"/>
</dbReference>
<dbReference type="Gene3D" id="1.10.10.10">
    <property type="entry name" value="Winged helix-like DNA-binding domain superfamily/Winged helix DNA-binding domain"/>
    <property type="match status" value="1"/>
</dbReference>
<keyword evidence="3" id="KW-0804">Transcription</keyword>
<dbReference type="SUPFAM" id="SSF48008">
    <property type="entry name" value="GntR ligand-binding domain-like"/>
    <property type="match status" value="1"/>
</dbReference>
<dbReference type="PROSITE" id="PS50949">
    <property type="entry name" value="HTH_GNTR"/>
    <property type="match status" value="1"/>
</dbReference>
<keyword evidence="2" id="KW-0238">DNA-binding</keyword>